<dbReference type="EMBL" id="CP032485">
    <property type="protein sequence ID" value="QDH25155.1"/>
    <property type="molecule type" value="Genomic_DNA"/>
</dbReference>
<gene>
    <name evidence="2" type="ORF">D5366_07950</name>
</gene>
<evidence type="ECO:0000256" key="1">
    <source>
        <dbReference type="SAM" id="Phobius"/>
    </source>
</evidence>
<keyword evidence="3" id="KW-1185">Reference proteome</keyword>
<dbReference type="KEGG" id="ntn:D5366_07950"/>
<keyword evidence="1" id="KW-0812">Transmembrane</keyword>
<accession>A0A4Y6V9W0</accession>
<organism evidence="2 3">
    <name type="scientific">Neokomagataea tanensis</name>
    <dbReference type="NCBI Taxonomy" id="661191"/>
    <lineage>
        <taxon>Bacteria</taxon>
        <taxon>Pseudomonadati</taxon>
        <taxon>Pseudomonadota</taxon>
        <taxon>Alphaproteobacteria</taxon>
        <taxon>Acetobacterales</taxon>
        <taxon>Acetobacteraceae</taxon>
        <taxon>Neokomagataea</taxon>
    </lineage>
</organism>
<keyword evidence="1" id="KW-0472">Membrane</keyword>
<feature type="transmembrane region" description="Helical" evidence="1">
    <location>
        <begin position="62"/>
        <end position="86"/>
    </location>
</feature>
<protein>
    <submittedName>
        <fullName evidence="2">Uncharacterized protein</fullName>
    </submittedName>
</protein>
<proteinExistence type="predicted"/>
<sequence>MTDRIELSQLHDSCMTWSDPMTTSSQSSPLKPLLPLLIVAALGALCPVVAQNVDHFLSVSGTFWASLMSIGQVALLIVSLGALSSLRLAPQRIHRQKNGLH</sequence>
<keyword evidence="1" id="KW-1133">Transmembrane helix</keyword>
<evidence type="ECO:0000313" key="3">
    <source>
        <dbReference type="Proteomes" id="UP000317214"/>
    </source>
</evidence>
<dbReference type="Proteomes" id="UP000317214">
    <property type="component" value="Chromosome"/>
</dbReference>
<reference evidence="2 3" key="1">
    <citation type="submission" date="2018-09" db="EMBL/GenBank/DDBJ databases">
        <title>The complete genome sequence of Neokomagataea tanensis NBRC 106556(T).</title>
        <authorList>
            <person name="Chua K.-O."/>
            <person name="See-Too W.-S."/>
            <person name="Hong K.-W."/>
            <person name="Yin W.-F."/>
            <person name="Chan K.-G."/>
        </authorList>
    </citation>
    <scope>NUCLEOTIDE SEQUENCE [LARGE SCALE GENOMIC DNA]</scope>
    <source>
        <strain evidence="3">AH13 \ NBRC 106556</strain>
    </source>
</reference>
<evidence type="ECO:0000313" key="2">
    <source>
        <dbReference type="EMBL" id="QDH25155.1"/>
    </source>
</evidence>
<name>A0A4Y6V9W0_9PROT</name>
<feature type="transmembrane region" description="Helical" evidence="1">
    <location>
        <begin position="33"/>
        <end position="50"/>
    </location>
</feature>
<dbReference type="AlphaFoldDB" id="A0A4Y6V9W0"/>